<evidence type="ECO:0008006" key="9">
    <source>
        <dbReference type="Google" id="ProtNLM"/>
    </source>
</evidence>
<reference evidence="7 8" key="1">
    <citation type="submission" date="2018-12" db="EMBL/GenBank/DDBJ databases">
        <title>Genome analysis provides insights into bioremediation potentialities of Halogeometricum borinquense strain N11.</title>
        <authorList>
            <person name="Najjari A."/>
            <person name="Youssef N."/>
            <person name="Fhoula I."/>
            <person name="Ben Dhia O."/>
            <person name="Mahjoubi M."/>
            <person name="Ouzari H.I."/>
            <person name="Cherif A."/>
        </authorList>
    </citation>
    <scope>NUCLEOTIDE SEQUENCE [LARGE SCALE GENOMIC DNA]</scope>
    <source>
        <strain evidence="7 8">N11</strain>
    </source>
</reference>
<feature type="transmembrane region" description="Helical" evidence="6">
    <location>
        <begin position="87"/>
        <end position="109"/>
    </location>
</feature>
<dbReference type="PANTHER" id="PTHR12608:SF1">
    <property type="entry name" value="TRANSMEMBRANE PROTEIN 165"/>
    <property type="match status" value="1"/>
</dbReference>
<dbReference type="GO" id="GO:0016020">
    <property type="term" value="C:membrane"/>
    <property type="evidence" value="ECO:0007669"/>
    <property type="project" value="UniProtKB-SubCell"/>
</dbReference>
<comment type="similarity">
    <text evidence="2">Belongs to the GDT1 family.</text>
</comment>
<keyword evidence="5 6" id="KW-0472">Membrane</keyword>
<proteinExistence type="inferred from homology"/>
<gene>
    <name evidence="7" type="ORF">ELS19_06390</name>
</gene>
<keyword evidence="3 6" id="KW-0812">Transmembrane</keyword>
<evidence type="ECO:0000256" key="1">
    <source>
        <dbReference type="ARBA" id="ARBA00004141"/>
    </source>
</evidence>
<evidence type="ECO:0000256" key="3">
    <source>
        <dbReference type="ARBA" id="ARBA00022692"/>
    </source>
</evidence>
<feature type="transmembrane region" description="Helical" evidence="6">
    <location>
        <begin position="227"/>
        <end position="246"/>
    </location>
</feature>
<evidence type="ECO:0000256" key="6">
    <source>
        <dbReference type="SAM" id="Phobius"/>
    </source>
</evidence>
<dbReference type="InterPro" id="IPR001727">
    <property type="entry name" value="GDT1-like"/>
</dbReference>
<dbReference type="Proteomes" id="UP000294028">
    <property type="component" value="Unassembled WGS sequence"/>
</dbReference>
<comment type="caution">
    <text evidence="7">The sequence shown here is derived from an EMBL/GenBank/DDBJ whole genome shotgun (WGS) entry which is preliminary data.</text>
</comment>
<comment type="subcellular location">
    <subcellularLocation>
        <location evidence="1">Membrane</location>
        <topology evidence="1">Multi-pass membrane protein</topology>
    </subcellularLocation>
</comment>
<dbReference type="AlphaFoldDB" id="A0A482TJX2"/>
<evidence type="ECO:0000256" key="2">
    <source>
        <dbReference type="ARBA" id="ARBA00009190"/>
    </source>
</evidence>
<accession>A0A482TJX2</accession>
<feature type="transmembrane region" description="Helical" evidence="6">
    <location>
        <begin position="199"/>
        <end position="221"/>
    </location>
</feature>
<keyword evidence="4 6" id="KW-1133">Transmembrane helix</keyword>
<sequence length="255" mass="26512">MLVPIHASGISRLIGQYDQFGPAVTSFVTNFLATFGDKGQLAVITLATIYDAKRVFAGAVAAFAIWNIIEVTVGSAVLGALPAGVTPIFTGALFVLVGIWTCYQAYSIYTSTDGRTRGSDLFAGIIPDGIYKRIRGSSSFVIAFVAIAIAEFGDKTQILTINLGATFPNAPIAVVVGAWLGLAVRTGIDAFVGTAMEHLLPMAFIQAAGAAVFVAVGIFQWGLLDGTAVVGVAVAAVAFAVSGAFYRHWVASHTS</sequence>
<organism evidence="7 8">
    <name type="scientific">Halogeometricum borinquense</name>
    <dbReference type="NCBI Taxonomy" id="60847"/>
    <lineage>
        <taxon>Archaea</taxon>
        <taxon>Methanobacteriati</taxon>
        <taxon>Methanobacteriota</taxon>
        <taxon>Stenosarchaea group</taxon>
        <taxon>Halobacteria</taxon>
        <taxon>Halobacteriales</taxon>
        <taxon>Haloferacaceae</taxon>
        <taxon>Halogeometricum</taxon>
    </lineage>
</organism>
<evidence type="ECO:0000256" key="5">
    <source>
        <dbReference type="ARBA" id="ARBA00023136"/>
    </source>
</evidence>
<evidence type="ECO:0000313" key="7">
    <source>
        <dbReference type="EMBL" id="RYJ13621.1"/>
    </source>
</evidence>
<feature type="transmembrane region" description="Helical" evidence="6">
    <location>
        <begin position="55"/>
        <end position="81"/>
    </location>
</feature>
<name>A0A482TJX2_9EURY</name>
<evidence type="ECO:0000313" key="8">
    <source>
        <dbReference type="Proteomes" id="UP000294028"/>
    </source>
</evidence>
<protein>
    <recommendedName>
        <fullName evidence="9">TMEM165/GDT1 family protein</fullName>
    </recommendedName>
</protein>
<evidence type="ECO:0000256" key="4">
    <source>
        <dbReference type="ARBA" id="ARBA00022989"/>
    </source>
</evidence>
<dbReference type="RefSeq" id="WP_129784050.1">
    <property type="nucleotide sequence ID" value="NZ_RZHH01000002.1"/>
</dbReference>
<dbReference type="EMBL" id="RZHH01000002">
    <property type="protein sequence ID" value="RYJ13621.1"/>
    <property type="molecule type" value="Genomic_DNA"/>
</dbReference>
<dbReference type="PANTHER" id="PTHR12608">
    <property type="entry name" value="TRANSMEMBRANE PROTEIN HTP-1 RELATED"/>
    <property type="match status" value="1"/>
</dbReference>
<dbReference type="GO" id="GO:0046873">
    <property type="term" value="F:metal ion transmembrane transporter activity"/>
    <property type="evidence" value="ECO:0007669"/>
    <property type="project" value="InterPro"/>
</dbReference>
<feature type="transmembrane region" description="Helical" evidence="6">
    <location>
        <begin position="170"/>
        <end position="192"/>
    </location>
</feature>
<dbReference type="Pfam" id="PF01169">
    <property type="entry name" value="GDT1"/>
    <property type="match status" value="2"/>
</dbReference>